<name>A0A502F842_9GAMM</name>
<comment type="caution">
    <text evidence="2">The sequence shown here is derived from an EMBL/GenBank/DDBJ whole genome shotgun (WGS) entry which is preliminary data.</text>
</comment>
<protein>
    <submittedName>
        <fullName evidence="2">Uncharacterized protein</fullName>
    </submittedName>
</protein>
<proteinExistence type="predicted"/>
<accession>A0A502F842</accession>
<reference evidence="2 3" key="1">
    <citation type="journal article" date="2019" name="Environ. Microbiol.">
        <title>Species interactions and distinct microbial communities in high Arctic permafrost affected cryosols are associated with the CH4 and CO2 gas fluxes.</title>
        <authorList>
            <person name="Altshuler I."/>
            <person name="Hamel J."/>
            <person name="Turney S."/>
            <person name="Magnuson E."/>
            <person name="Levesque R."/>
            <person name="Greer C."/>
            <person name="Whyte L.G."/>
        </authorList>
    </citation>
    <scope>NUCLEOTIDE SEQUENCE [LARGE SCALE GENOMIC DNA]</scope>
    <source>
        <strain evidence="2 3">S13Y</strain>
    </source>
</reference>
<evidence type="ECO:0000313" key="3">
    <source>
        <dbReference type="Proteomes" id="UP000319486"/>
    </source>
</evidence>
<keyword evidence="1" id="KW-0812">Transmembrane</keyword>
<dbReference type="EMBL" id="RCZO01000010">
    <property type="protein sequence ID" value="TPG05379.1"/>
    <property type="molecule type" value="Genomic_DNA"/>
</dbReference>
<feature type="transmembrane region" description="Helical" evidence="1">
    <location>
        <begin position="78"/>
        <end position="97"/>
    </location>
</feature>
<dbReference type="OrthoDB" id="8420016at2"/>
<keyword evidence="3" id="KW-1185">Reference proteome</keyword>
<dbReference type="Proteomes" id="UP000319486">
    <property type="component" value="Unassembled WGS sequence"/>
</dbReference>
<keyword evidence="1" id="KW-0472">Membrane</keyword>
<dbReference type="RefSeq" id="WP_140654398.1">
    <property type="nucleotide sequence ID" value="NZ_RCZB01000007.1"/>
</dbReference>
<sequence length="173" mass="18675">MPMHSDGMEPSRILLSRALHAALAILLLTAVHHAYGAYAYDTPWRLHVVIVAGVTALLLWGAVHVLRRRPAGVAHTAAWAVFCLLDLLLPVAGIGLFEGGYNHALKNALYFGGASAPLLARLFPPPMYELPGDGFFETTGVLQLVLGVVAACRLYRLVRHGRHARARSRAGQA</sequence>
<evidence type="ECO:0000256" key="1">
    <source>
        <dbReference type="SAM" id="Phobius"/>
    </source>
</evidence>
<feature type="transmembrane region" description="Helical" evidence="1">
    <location>
        <begin position="134"/>
        <end position="155"/>
    </location>
</feature>
<dbReference type="AlphaFoldDB" id="A0A502F842"/>
<gene>
    <name evidence="2" type="ORF">EAH88_15555</name>
</gene>
<organism evidence="2 3">
    <name type="scientific">Rhodanobacter glycinis</name>
    <dbReference type="NCBI Taxonomy" id="582702"/>
    <lineage>
        <taxon>Bacteria</taxon>
        <taxon>Pseudomonadati</taxon>
        <taxon>Pseudomonadota</taxon>
        <taxon>Gammaproteobacteria</taxon>
        <taxon>Lysobacterales</taxon>
        <taxon>Rhodanobacteraceae</taxon>
        <taxon>Rhodanobacter</taxon>
    </lineage>
</organism>
<feature type="transmembrane region" description="Helical" evidence="1">
    <location>
        <begin position="46"/>
        <end position="66"/>
    </location>
</feature>
<keyword evidence="1" id="KW-1133">Transmembrane helix</keyword>
<evidence type="ECO:0000313" key="2">
    <source>
        <dbReference type="EMBL" id="TPG05379.1"/>
    </source>
</evidence>